<dbReference type="Pfam" id="PF05368">
    <property type="entry name" value="NmrA"/>
    <property type="match status" value="1"/>
</dbReference>
<keyword evidence="5" id="KW-1185">Reference proteome</keyword>
<evidence type="ECO:0000259" key="3">
    <source>
        <dbReference type="Pfam" id="PF05368"/>
    </source>
</evidence>
<evidence type="ECO:0000313" key="5">
    <source>
        <dbReference type="Proteomes" id="UP000777438"/>
    </source>
</evidence>
<dbReference type="EMBL" id="JAGPYM010000015">
    <property type="protein sequence ID" value="KAH6886773.1"/>
    <property type="molecule type" value="Genomic_DNA"/>
</dbReference>
<evidence type="ECO:0000256" key="2">
    <source>
        <dbReference type="ARBA" id="ARBA00023002"/>
    </source>
</evidence>
<dbReference type="AlphaFoldDB" id="A0A9P8W328"/>
<accession>A0A9P8W328</accession>
<name>A0A9P8W328_9HYPO</name>
<dbReference type="CDD" id="cd05259">
    <property type="entry name" value="PCBER_SDR_a"/>
    <property type="match status" value="1"/>
</dbReference>
<evidence type="ECO:0000313" key="4">
    <source>
        <dbReference type="EMBL" id="KAH6886773.1"/>
    </source>
</evidence>
<dbReference type="Proteomes" id="UP000777438">
    <property type="component" value="Unassembled WGS sequence"/>
</dbReference>
<dbReference type="SUPFAM" id="SSF51735">
    <property type="entry name" value="NAD(P)-binding Rossmann-fold domains"/>
    <property type="match status" value="1"/>
</dbReference>
<dbReference type="Gene3D" id="3.90.25.10">
    <property type="entry name" value="UDP-galactose 4-epimerase, domain 1"/>
    <property type="match status" value="1"/>
</dbReference>
<reference evidence="4 5" key="1">
    <citation type="journal article" date="2021" name="Nat. Commun.">
        <title>Genetic determinants of endophytism in the Arabidopsis root mycobiome.</title>
        <authorList>
            <person name="Mesny F."/>
            <person name="Miyauchi S."/>
            <person name="Thiergart T."/>
            <person name="Pickel B."/>
            <person name="Atanasova L."/>
            <person name="Karlsson M."/>
            <person name="Huettel B."/>
            <person name="Barry K.W."/>
            <person name="Haridas S."/>
            <person name="Chen C."/>
            <person name="Bauer D."/>
            <person name="Andreopoulos W."/>
            <person name="Pangilinan J."/>
            <person name="LaButti K."/>
            <person name="Riley R."/>
            <person name="Lipzen A."/>
            <person name="Clum A."/>
            <person name="Drula E."/>
            <person name="Henrissat B."/>
            <person name="Kohler A."/>
            <person name="Grigoriev I.V."/>
            <person name="Martin F.M."/>
            <person name="Hacquard S."/>
        </authorList>
    </citation>
    <scope>NUCLEOTIDE SEQUENCE [LARGE SCALE GENOMIC DNA]</scope>
    <source>
        <strain evidence="4 5">MPI-CAGE-CH-0241</strain>
    </source>
</reference>
<dbReference type="InterPro" id="IPR008030">
    <property type="entry name" value="NmrA-like"/>
</dbReference>
<dbReference type="Gene3D" id="3.40.50.720">
    <property type="entry name" value="NAD(P)-binding Rossmann-like Domain"/>
    <property type="match status" value="1"/>
</dbReference>
<protein>
    <recommendedName>
        <fullName evidence="3">NmrA-like domain-containing protein</fullName>
    </recommendedName>
</protein>
<dbReference type="InterPro" id="IPR051609">
    <property type="entry name" value="NmrA/Isoflavone_reductase-like"/>
</dbReference>
<dbReference type="OrthoDB" id="9974981at2759"/>
<feature type="domain" description="NmrA-like" evidence="3">
    <location>
        <begin position="11"/>
        <end position="271"/>
    </location>
</feature>
<comment type="caution">
    <text evidence="4">The sequence shown here is derived from an EMBL/GenBank/DDBJ whole genome shotgun (WGS) entry which is preliminary data.</text>
</comment>
<dbReference type="PANTHER" id="PTHR47706:SF1">
    <property type="entry name" value="CIPA-LIKE, PUTATIVE (AFU_ORTHOLOGUE AFUA_1G12460)-RELATED"/>
    <property type="match status" value="1"/>
</dbReference>
<evidence type="ECO:0000256" key="1">
    <source>
        <dbReference type="ARBA" id="ARBA00022857"/>
    </source>
</evidence>
<gene>
    <name evidence="4" type="ORF">B0T10DRAFT_575051</name>
</gene>
<organism evidence="4 5">
    <name type="scientific">Thelonectria olida</name>
    <dbReference type="NCBI Taxonomy" id="1576542"/>
    <lineage>
        <taxon>Eukaryota</taxon>
        <taxon>Fungi</taxon>
        <taxon>Dikarya</taxon>
        <taxon>Ascomycota</taxon>
        <taxon>Pezizomycotina</taxon>
        <taxon>Sordariomycetes</taxon>
        <taxon>Hypocreomycetidae</taxon>
        <taxon>Hypocreales</taxon>
        <taxon>Nectriaceae</taxon>
        <taxon>Thelonectria</taxon>
    </lineage>
</organism>
<dbReference type="PANTHER" id="PTHR47706">
    <property type="entry name" value="NMRA-LIKE FAMILY PROTEIN"/>
    <property type="match status" value="1"/>
</dbReference>
<dbReference type="GO" id="GO:0016491">
    <property type="term" value="F:oxidoreductase activity"/>
    <property type="evidence" value="ECO:0007669"/>
    <property type="project" value="UniProtKB-KW"/>
</dbReference>
<proteinExistence type="predicted"/>
<sequence>MSPFKNVTLAGKGNLGSFVLQALVDAGFNVTVLGRSEKSKEDLPSGVNFVVVDYDSADSLEAAFRGQDAVISTINSEVTQSQKFMIDAAIKAGVKRFVPSDFGSLTTDPAAAHLPHHIPIGEIQKYLKAKAEAGLIEYTIFSVGAFTEFLLKYPLAFNWANKTAEIWGDGNTRLSSTSLGGIGKAIAGALNNPDATKNRNIFVHELIVSQSQLLALAKKYSPGVEWQVTTIEDTEAEFEKLLQAVKEKPDYPTLIALVKASVVSGKFKSYYDHVDNDVVGLSILSEEDLDAKFAATFKA</sequence>
<keyword evidence="1" id="KW-0521">NADP</keyword>
<keyword evidence="2" id="KW-0560">Oxidoreductase</keyword>
<dbReference type="InterPro" id="IPR045312">
    <property type="entry name" value="PCBER-like"/>
</dbReference>
<dbReference type="InterPro" id="IPR036291">
    <property type="entry name" value="NAD(P)-bd_dom_sf"/>
</dbReference>